<protein>
    <submittedName>
        <fullName evidence="1">Uncharacterized protein</fullName>
    </submittedName>
</protein>
<keyword evidence="2" id="KW-1185">Reference proteome</keyword>
<evidence type="ECO:0000313" key="2">
    <source>
        <dbReference type="Proteomes" id="UP000318384"/>
    </source>
</evidence>
<sequence>MRAHKNYLLNLDSAPTTMPQNGSQSTIYDWSGGESFQVVNVVTTKSDWHPAAHVLAIFDNSYVAGNLAGSRLRYRDNGNTLETREIVGITPLD</sequence>
<proteinExistence type="predicted"/>
<dbReference type="Proteomes" id="UP000318384">
    <property type="component" value="Chromosome"/>
</dbReference>
<dbReference type="RefSeq" id="WP_145173715.1">
    <property type="nucleotide sequence ID" value="NZ_CP037422.1"/>
</dbReference>
<reference evidence="1 2" key="1">
    <citation type="submission" date="2019-03" db="EMBL/GenBank/DDBJ databases">
        <title>Deep-cultivation of Planctomycetes and their phenomic and genomic characterization uncovers novel biology.</title>
        <authorList>
            <person name="Wiegand S."/>
            <person name="Jogler M."/>
            <person name="Boedeker C."/>
            <person name="Pinto D."/>
            <person name="Vollmers J."/>
            <person name="Rivas-Marin E."/>
            <person name="Kohn T."/>
            <person name="Peeters S.H."/>
            <person name="Heuer A."/>
            <person name="Rast P."/>
            <person name="Oberbeckmann S."/>
            <person name="Bunk B."/>
            <person name="Jeske O."/>
            <person name="Meyerdierks A."/>
            <person name="Storesund J.E."/>
            <person name="Kallscheuer N."/>
            <person name="Luecker S."/>
            <person name="Lage O.M."/>
            <person name="Pohl T."/>
            <person name="Merkel B.J."/>
            <person name="Hornburger P."/>
            <person name="Mueller R.-W."/>
            <person name="Bruemmer F."/>
            <person name="Labrenz M."/>
            <person name="Spormann A.M."/>
            <person name="Op den Camp H."/>
            <person name="Overmann J."/>
            <person name="Amann R."/>
            <person name="Jetten M.S.M."/>
            <person name="Mascher T."/>
            <person name="Medema M.H."/>
            <person name="Devos D.P."/>
            <person name="Kaster A.-K."/>
            <person name="Ovreas L."/>
            <person name="Rohde M."/>
            <person name="Galperin M.Y."/>
            <person name="Jogler C."/>
        </authorList>
    </citation>
    <scope>NUCLEOTIDE SEQUENCE [LARGE SCALE GENOMIC DNA]</scope>
    <source>
        <strain evidence="1 2">V202</strain>
    </source>
</reference>
<name>A0A517WTX0_9PLAN</name>
<dbReference type="EMBL" id="CP037422">
    <property type="protein sequence ID" value="QDU08668.1"/>
    <property type="molecule type" value="Genomic_DNA"/>
</dbReference>
<accession>A0A517WTX0</accession>
<gene>
    <name evidence="1" type="ORF">V202x_20380</name>
</gene>
<organism evidence="1 2">
    <name type="scientific">Gimesia aquarii</name>
    <dbReference type="NCBI Taxonomy" id="2527964"/>
    <lineage>
        <taxon>Bacteria</taxon>
        <taxon>Pseudomonadati</taxon>
        <taxon>Planctomycetota</taxon>
        <taxon>Planctomycetia</taxon>
        <taxon>Planctomycetales</taxon>
        <taxon>Planctomycetaceae</taxon>
        <taxon>Gimesia</taxon>
    </lineage>
</organism>
<dbReference type="AlphaFoldDB" id="A0A517WTX0"/>
<evidence type="ECO:0000313" key="1">
    <source>
        <dbReference type="EMBL" id="QDU08668.1"/>
    </source>
</evidence>